<reference evidence="1" key="1">
    <citation type="submission" date="2021-02" db="EMBL/GenBank/DDBJ databases">
        <authorList>
            <person name="Han P."/>
        </authorList>
    </citation>
    <scope>NUCLEOTIDE SEQUENCE</scope>
    <source>
        <strain evidence="1">Candidatus Nitrosotenuis uzonensis 5A</strain>
    </source>
</reference>
<dbReference type="Proteomes" id="UP000655759">
    <property type="component" value="Unassembled WGS sequence"/>
</dbReference>
<organism evidence="1 2">
    <name type="scientific">Candidatus Nitrosotenuis uzonensis</name>
    <dbReference type="NCBI Taxonomy" id="1407055"/>
    <lineage>
        <taxon>Archaea</taxon>
        <taxon>Nitrososphaerota</taxon>
        <taxon>Candidatus Nitrosotenuis</taxon>
    </lineage>
</organism>
<gene>
    <name evidence="1" type="ORF">NUZ5A_20107</name>
</gene>
<evidence type="ECO:0000313" key="2">
    <source>
        <dbReference type="Proteomes" id="UP000655759"/>
    </source>
</evidence>
<dbReference type="AlphaFoldDB" id="A0A812F3P9"/>
<evidence type="ECO:0000313" key="1">
    <source>
        <dbReference type="EMBL" id="CAE6486232.1"/>
    </source>
</evidence>
<proteinExistence type="predicted"/>
<protein>
    <submittedName>
        <fullName evidence="1">Uncharacterized protein</fullName>
    </submittedName>
</protein>
<comment type="caution">
    <text evidence="1">The sequence shown here is derived from an EMBL/GenBank/DDBJ whole genome shotgun (WGS) entry which is preliminary data.</text>
</comment>
<sequence length="48" mass="5247">MTKNVKNAIGINLEKKGARNEDRSSMLGYSRSDNASLIYVVKDTGTIS</sequence>
<accession>A0A812F3P9</accession>
<name>A0A812F3P9_9ARCH</name>
<dbReference type="EMBL" id="CAJNAQ010000002">
    <property type="protein sequence ID" value="CAE6486232.1"/>
    <property type="molecule type" value="Genomic_DNA"/>
</dbReference>